<evidence type="ECO:0000313" key="4">
    <source>
        <dbReference type="EMBL" id="CAG8525212.1"/>
    </source>
</evidence>
<dbReference type="GO" id="GO:0005739">
    <property type="term" value="C:mitochondrion"/>
    <property type="evidence" value="ECO:0007669"/>
    <property type="project" value="TreeGrafter"/>
</dbReference>
<name>A0A9N9FCU5_9GLOM</name>
<feature type="coiled-coil region" evidence="1">
    <location>
        <begin position="64"/>
        <end position="115"/>
    </location>
</feature>
<feature type="compositionally biased region" description="Basic and acidic residues" evidence="2">
    <location>
        <begin position="177"/>
        <end position="189"/>
    </location>
</feature>
<proteinExistence type="predicted"/>
<dbReference type="CDD" id="cd13365">
    <property type="entry name" value="PH_PLC_plant-like"/>
    <property type="match status" value="1"/>
</dbReference>
<evidence type="ECO:0000313" key="5">
    <source>
        <dbReference type="Proteomes" id="UP000789405"/>
    </source>
</evidence>
<dbReference type="GO" id="GO:0005543">
    <property type="term" value="F:phospholipid binding"/>
    <property type="evidence" value="ECO:0007669"/>
    <property type="project" value="InterPro"/>
</dbReference>
<feature type="compositionally biased region" description="Basic and acidic residues" evidence="2">
    <location>
        <begin position="645"/>
        <end position="660"/>
    </location>
</feature>
<comment type="caution">
    <text evidence="4">The sequence shown here is derived from an EMBL/GenBank/DDBJ whole genome shotgun (WGS) entry which is preliminary data.</text>
</comment>
<feature type="domain" description="Pleckstrin homology" evidence="3">
    <location>
        <begin position="884"/>
        <end position="997"/>
    </location>
</feature>
<sequence>MADNIDNNDYLSVTPSLRVNNSEGRGSDADITVPTPPISSPPISSPPTPRRSLYISNLSNAQNIQSSAALKKQLQDQLKEYSDQLKLTDELSAALKKQQLEIDNQIKALDKTEGDEVPQEIRSKLADLEKELTDINTKSTKVLLRSNISAAVKSPTSSTPTTPATEVPSTVTGKSSSRRDRNAAKGRQKDIEFATEIGQGLLQEVRRLQALLQEKEEKIKELEAEKAELERNIEQLNKTLRAKEDSEDRLNKYVETLELTRQELSNQLEDLQQQLSRARSDYTKIEKALATATDVIEQLKDKEEKLTASLENLKIRHEKDMQNNRRHIAALNREKSDLTQTIDDLKSQLDTFLNASKIKKSTKEMATGSNNNLSYGEDGQVISGDDIDSAFPQDLINKNLNAKDTMKALGVANRMIGNLRANLQKEKSEKYELKKLLIDSQEQIEAMQAEIYDVTANPNQFKRRQINNLPGELSDVSESDAVSTNSEKINKNNRPSSDWFTSDKSKRRLMSERSRSSLLSRESADVDIIPGEDEDDETKEIVEARRAEALRKLGDNNNVLSREIVGEPGTLDDDTYENSDKNSDIRHKDSVVRRRVTEYEDINKQIADDENVTRRGNSQSEPRSPNDNKRRTDSESSYIEDISPNDDKRRTDSGNSHIEDSSPATRSISGEITIPKNISGKEFRNIGVQTDSGERSDSMTTFGNNRDTAIFDNNSQDSKIDPTSQSNLSVPDNNNENKRFTLDLSNNQQSRPRGILQNSSKPQSPVQSLDPPPRPINGPSASLIQRSASVNFGQQAGTSKVQQSLNGAHKSSADSQDGILSSKPKTRDINNLSVGEPTSTLHNHSSSSGSISTSSSASITAEQANKSAEHNGSLVGPSGTDPTVIHAITQTMIGEYLWKYTRRNFGVDKRHKRFFWVHPYTKTLYWSNKDPSNHEPVDPKSKSGTSYFAYIESVRQVVDHNPSPPGLHHMSLIIKTPERELKITARSKERHEYWYQVCSPSNTEVASDPWDKQPTRNLFDSTSPTGSLKDGNLKKKSSFNKIQSMFRRNESPLSSEYIDGQSQQLAAML</sequence>
<feature type="region of interest" description="Disordered" evidence="2">
    <location>
        <begin position="1002"/>
        <end position="1034"/>
    </location>
</feature>
<protein>
    <submittedName>
        <fullName evidence="4">18540_t:CDS:1</fullName>
    </submittedName>
</protein>
<feature type="region of interest" description="Disordered" evidence="2">
    <location>
        <begin position="1"/>
        <end position="50"/>
    </location>
</feature>
<dbReference type="GO" id="GO:0032065">
    <property type="term" value="P:maintenance of protein location in cell cortex"/>
    <property type="evidence" value="ECO:0007669"/>
    <property type="project" value="InterPro"/>
</dbReference>
<dbReference type="Proteomes" id="UP000789405">
    <property type="component" value="Unassembled WGS sequence"/>
</dbReference>
<dbReference type="GO" id="GO:0000226">
    <property type="term" value="P:microtubule cytoskeleton organization"/>
    <property type="evidence" value="ECO:0007669"/>
    <property type="project" value="TreeGrafter"/>
</dbReference>
<feature type="compositionally biased region" description="Basic and acidic residues" evidence="2">
    <location>
        <begin position="602"/>
        <end position="613"/>
    </location>
</feature>
<feature type="region of interest" description="Disordered" evidence="2">
    <location>
        <begin position="151"/>
        <end position="189"/>
    </location>
</feature>
<feature type="compositionally biased region" description="Polar residues" evidence="2">
    <location>
        <begin position="480"/>
        <end position="500"/>
    </location>
</feature>
<feature type="compositionally biased region" description="Low complexity" evidence="2">
    <location>
        <begin position="151"/>
        <end position="172"/>
    </location>
</feature>
<dbReference type="InterPro" id="IPR053005">
    <property type="entry name" value="Nuclear_Pos-Cytoskel_Interact"/>
</dbReference>
<dbReference type="GO" id="GO:0005938">
    <property type="term" value="C:cell cortex"/>
    <property type="evidence" value="ECO:0007669"/>
    <property type="project" value="InterPro"/>
</dbReference>
<keyword evidence="1" id="KW-0175">Coiled coil</keyword>
<dbReference type="PANTHER" id="PTHR28190">
    <property type="entry name" value="NUCLEAR MIGRATION PROTEIN NUM1"/>
    <property type="match status" value="1"/>
</dbReference>
<gene>
    <name evidence="4" type="ORF">DERYTH_LOCUS4072</name>
</gene>
<feature type="compositionally biased region" description="Basic and acidic residues" evidence="2">
    <location>
        <begin position="624"/>
        <end position="634"/>
    </location>
</feature>
<organism evidence="4 5">
    <name type="scientific">Dentiscutata erythropus</name>
    <dbReference type="NCBI Taxonomy" id="1348616"/>
    <lineage>
        <taxon>Eukaryota</taxon>
        <taxon>Fungi</taxon>
        <taxon>Fungi incertae sedis</taxon>
        <taxon>Mucoromycota</taxon>
        <taxon>Glomeromycotina</taxon>
        <taxon>Glomeromycetes</taxon>
        <taxon>Diversisporales</taxon>
        <taxon>Gigasporaceae</taxon>
        <taxon>Dentiscutata</taxon>
    </lineage>
</organism>
<feature type="region of interest" description="Disordered" evidence="2">
    <location>
        <begin position="602"/>
        <end position="676"/>
    </location>
</feature>
<feature type="compositionally biased region" description="Polar residues" evidence="2">
    <location>
        <begin position="698"/>
        <end position="734"/>
    </location>
</feature>
<feature type="region of interest" description="Disordered" evidence="2">
    <location>
        <begin position="793"/>
        <end position="881"/>
    </location>
</feature>
<reference evidence="4" key="1">
    <citation type="submission" date="2021-06" db="EMBL/GenBank/DDBJ databases">
        <authorList>
            <person name="Kallberg Y."/>
            <person name="Tangrot J."/>
            <person name="Rosling A."/>
        </authorList>
    </citation>
    <scope>NUCLEOTIDE SEQUENCE</scope>
    <source>
        <strain evidence="4">MA453B</strain>
    </source>
</reference>
<dbReference type="EMBL" id="CAJVPY010001516">
    <property type="protein sequence ID" value="CAG8525212.1"/>
    <property type="molecule type" value="Genomic_DNA"/>
</dbReference>
<feature type="compositionally biased region" description="Low complexity" evidence="2">
    <location>
        <begin position="845"/>
        <end position="861"/>
    </location>
</feature>
<feature type="compositionally biased region" description="Polar residues" evidence="2">
    <location>
        <begin position="614"/>
        <end position="623"/>
    </location>
</feature>
<evidence type="ECO:0000259" key="3">
    <source>
        <dbReference type="Pfam" id="PF12814"/>
    </source>
</evidence>
<dbReference type="Pfam" id="PF12814">
    <property type="entry name" value="Mcp5_PH"/>
    <property type="match status" value="1"/>
</dbReference>
<feature type="coiled-coil region" evidence="1">
    <location>
        <begin position="198"/>
        <end position="355"/>
    </location>
</feature>
<evidence type="ECO:0000256" key="1">
    <source>
        <dbReference type="SAM" id="Coils"/>
    </source>
</evidence>
<dbReference type="SUPFAM" id="SSF50729">
    <property type="entry name" value="PH domain-like"/>
    <property type="match status" value="1"/>
</dbReference>
<dbReference type="PANTHER" id="PTHR28190:SF1">
    <property type="entry name" value="NUCLEAR MIGRATION PROTEIN NUM1"/>
    <property type="match status" value="1"/>
</dbReference>
<accession>A0A9N9FCU5</accession>
<feature type="compositionally biased region" description="Polar residues" evidence="2">
    <location>
        <begin position="793"/>
        <end position="806"/>
    </location>
</feature>
<feature type="compositionally biased region" description="Basic and acidic residues" evidence="2">
    <location>
        <begin position="578"/>
        <end position="589"/>
    </location>
</feature>
<feature type="compositionally biased region" description="Pro residues" evidence="2">
    <location>
        <begin position="34"/>
        <end position="49"/>
    </location>
</feature>
<dbReference type="InterPro" id="IPR024774">
    <property type="entry name" value="PH_dom-Mcp5-type"/>
</dbReference>
<feature type="compositionally biased region" description="Polar residues" evidence="2">
    <location>
        <begin position="743"/>
        <end position="767"/>
    </location>
</feature>
<keyword evidence="5" id="KW-1185">Reference proteome</keyword>
<evidence type="ECO:0000256" key="2">
    <source>
        <dbReference type="SAM" id="MobiDB-lite"/>
    </source>
</evidence>
<feature type="region of interest" description="Disordered" evidence="2">
    <location>
        <begin position="688"/>
        <end position="781"/>
    </location>
</feature>
<feature type="region of interest" description="Disordered" evidence="2">
    <location>
        <begin position="471"/>
        <end position="537"/>
    </location>
</feature>
<feature type="compositionally biased region" description="Polar residues" evidence="2">
    <location>
        <begin position="1015"/>
        <end position="1026"/>
    </location>
</feature>
<dbReference type="GO" id="GO:0015631">
    <property type="term" value="F:tubulin binding"/>
    <property type="evidence" value="ECO:0007669"/>
    <property type="project" value="TreeGrafter"/>
</dbReference>
<feature type="compositionally biased region" description="Basic and acidic residues" evidence="2">
    <location>
        <begin position="501"/>
        <end position="515"/>
    </location>
</feature>
<feature type="compositionally biased region" description="Polar residues" evidence="2">
    <location>
        <begin position="829"/>
        <end position="844"/>
    </location>
</feature>
<feature type="region of interest" description="Disordered" evidence="2">
    <location>
        <begin position="564"/>
        <end position="589"/>
    </location>
</feature>
<dbReference type="OrthoDB" id="2149224at2759"/>
<dbReference type="Gene3D" id="1.10.287.1490">
    <property type="match status" value="1"/>
</dbReference>
<feature type="compositionally biased region" description="Polar residues" evidence="2">
    <location>
        <begin position="1"/>
        <end position="24"/>
    </location>
</feature>
<dbReference type="AlphaFoldDB" id="A0A9N9FCU5"/>